<feature type="transmembrane region" description="Helical" evidence="1">
    <location>
        <begin position="127"/>
        <end position="147"/>
    </location>
</feature>
<dbReference type="AlphaFoldDB" id="A0A8E6BCC2"/>
<keyword evidence="1" id="KW-1133">Transmembrane helix</keyword>
<feature type="transmembrane region" description="Helical" evidence="1">
    <location>
        <begin position="36"/>
        <end position="65"/>
    </location>
</feature>
<keyword evidence="3" id="KW-1185">Reference proteome</keyword>
<evidence type="ECO:0008006" key="4">
    <source>
        <dbReference type="Google" id="ProtNLM"/>
    </source>
</evidence>
<dbReference type="Proteomes" id="UP000676194">
    <property type="component" value="Chromosome"/>
</dbReference>
<dbReference type="KEGG" id="tsph:KIH39_10340"/>
<gene>
    <name evidence="2" type="ORF">KIH39_10340</name>
</gene>
<feature type="transmembrane region" description="Helical" evidence="1">
    <location>
        <begin position="86"/>
        <end position="107"/>
    </location>
</feature>
<feature type="transmembrane region" description="Helical" evidence="1">
    <location>
        <begin position="227"/>
        <end position="251"/>
    </location>
</feature>
<evidence type="ECO:0000313" key="2">
    <source>
        <dbReference type="EMBL" id="QVL34280.1"/>
    </source>
</evidence>
<feature type="transmembrane region" description="Helical" evidence="1">
    <location>
        <begin position="304"/>
        <end position="325"/>
    </location>
</feature>
<feature type="transmembrane region" description="Helical" evidence="1">
    <location>
        <begin position="192"/>
        <end position="215"/>
    </location>
</feature>
<feature type="transmembrane region" description="Helical" evidence="1">
    <location>
        <begin position="345"/>
        <end position="363"/>
    </location>
</feature>
<dbReference type="RefSeq" id="WP_213499250.1">
    <property type="nucleotide sequence ID" value="NZ_CP074694.1"/>
</dbReference>
<evidence type="ECO:0000256" key="1">
    <source>
        <dbReference type="SAM" id="Phobius"/>
    </source>
</evidence>
<evidence type="ECO:0000313" key="3">
    <source>
        <dbReference type="Proteomes" id="UP000676194"/>
    </source>
</evidence>
<organism evidence="2 3">
    <name type="scientific">Telmatocola sphagniphila</name>
    <dbReference type="NCBI Taxonomy" id="1123043"/>
    <lineage>
        <taxon>Bacteria</taxon>
        <taxon>Pseudomonadati</taxon>
        <taxon>Planctomycetota</taxon>
        <taxon>Planctomycetia</taxon>
        <taxon>Gemmatales</taxon>
        <taxon>Gemmataceae</taxon>
    </lineage>
</organism>
<accession>A0A8E6BCC2</accession>
<keyword evidence="1" id="KW-0812">Transmembrane</keyword>
<dbReference type="EMBL" id="CP074694">
    <property type="protein sequence ID" value="QVL34280.1"/>
    <property type="molecule type" value="Genomic_DNA"/>
</dbReference>
<keyword evidence="1" id="KW-0472">Membrane</keyword>
<protein>
    <recommendedName>
        <fullName evidence="4">DUF4013 domain-containing protein</fullName>
    </recommendedName>
</protein>
<name>A0A8E6BCC2_9BACT</name>
<reference evidence="2" key="1">
    <citation type="submission" date="2021-05" db="EMBL/GenBank/DDBJ databases">
        <title>Complete genome sequence of the cellulolytic planctomycete Telmatocola sphagniphila SP2T and characterization of the first cellulase from planctomycetes.</title>
        <authorList>
            <person name="Rakitin A.L."/>
            <person name="Beletsky A.V."/>
            <person name="Naumoff D.G."/>
            <person name="Kulichevskaya I.S."/>
            <person name="Mardanov A.V."/>
            <person name="Ravin N.V."/>
            <person name="Dedysh S.N."/>
        </authorList>
    </citation>
    <scope>NUCLEOTIDE SEQUENCE</scope>
    <source>
        <strain evidence="2">SP2T</strain>
    </source>
</reference>
<sequence>MVWLDSPPEVTLEDPIEKKSSPPSSVLKVFVHGVQWIFGLVSMLVALAFLAAIPILQFLSLGYMLESAARISRSGRIRDGFIGIRLASRLGIAVAASWLLVLPIRFLSDIAISAEIINPGSRKAADWRMGVYLLAALTAVHIAMAIARGGKLRYFLWPFNFLSVMRELRRGDSYARARDATWDFVISLRLPYFFWLGLRGFAGAFVWLFIPVTLLAMGHAHFKAAPFVGVVGGLLLALVILYLPLLQLRLASENRFSAMFELRAVRRTYRNAPWAFTLAFFLTLLFALPLYLLKVEALPRETRWLPALIFMLFIFPARLFMGWAVGLANRRTQPRHWFFRWTGRIPLLPIAGVYVLVVFFSQYTSWNGVVTLYEQHAFLLPVPFLGS</sequence>
<feature type="transmembrane region" description="Helical" evidence="1">
    <location>
        <begin position="272"/>
        <end position="292"/>
    </location>
</feature>
<proteinExistence type="predicted"/>